<dbReference type="SUPFAM" id="SSF81296">
    <property type="entry name" value="E set domains"/>
    <property type="match status" value="1"/>
</dbReference>
<dbReference type="Gene3D" id="2.130.10.80">
    <property type="entry name" value="Galactose oxidase/kelch, beta-propeller"/>
    <property type="match status" value="1"/>
</dbReference>
<proteinExistence type="predicted"/>
<evidence type="ECO:0008006" key="7">
    <source>
        <dbReference type="Google" id="ProtNLM"/>
    </source>
</evidence>
<evidence type="ECO:0000256" key="2">
    <source>
        <dbReference type="SAM" id="SignalP"/>
    </source>
</evidence>
<evidence type="ECO:0000313" key="5">
    <source>
        <dbReference type="EMBL" id="GAA2151027.1"/>
    </source>
</evidence>
<comment type="caution">
    <text evidence="5">The sequence shown here is derived from an EMBL/GenBank/DDBJ whole genome shotgun (WGS) entry which is preliminary data.</text>
</comment>
<accession>A0ABN2ZZV6</accession>
<feature type="chain" id="PRO_5046612910" description="Glyoxal oxidase-like protein" evidence="2">
    <location>
        <begin position="32"/>
        <end position="691"/>
    </location>
</feature>
<dbReference type="InterPro" id="IPR015202">
    <property type="entry name" value="GO-like_E_set"/>
</dbReference>
<evidence type="ECO:0000256" key="1">
    <source>
        <dbReference type="ARBA" id="ARBA00022729"/>
    </source>
</evidence>
<dbReference type="Gene3D" id="2.60.120.260">
    <property type="entry name" value="Galactose-binding domain-like"/>
    <property type="match status" value="1"/>
</dbReference>
<dbReference type="InterPro" id="IPR009880">
    <property type="entry name" value="Glyoxal_oxidase_N"/>
</dbReference>
<dbReference type="PANTHER" id="PTHR32208:SF21">
    <property type="entry name" value="LOW QUALITY PROTEIN: ALDEHYDE OXIDASE GLOX-LIKE"/>
    <property type="match status" value="1"/>
</dbReference>
<dbReference type="Pfam" id="PF09118">
    <property type="entry name" value="GO-like_E_set"/>
    <property type="match status" value="1"/>
</dbReference>
<dbReference type="Pfam" id="PF07250">
    <property type="entry name" value="Glyoxal_oxid_N"/>
    <property type="match status" value="1"/>
</dbReference>
<dbReference type="CDD" id="cd02851">
    <property type="entry name" value="E_set_GO_C"/>
    <property type="match status" value="1"/>
</dbReference>
<feature type="domain" description="Glyoxal oxidase N-terminal" evidence="3">
    <location>
        <begin position="251"/>
        <end position="576"/>
    </location>
</feature>
<dbReference type="InterPro" id="IPR013783">
    <property type="entry name" value="Ig-like_fold"/>
</dbReference>
<gene>
    <name evidence="5" type="ORF">GCM10009760_46020</name>
</gene>
<protein>
    <recommendedName>
        <fullName evidence="7">Glyoxal oxidase-like protein</fullName>
    </recommendedName>
</protein>
<sequence length="691" mass="73560">MQRTSRHKAGLAYLAMFSLLALMLAARPAWAGTNLVANPGFEQLDSTGFPVCWEKSGWGNGTVAYSRTTAAHGGSTAMSITVTGVTTGDDKLLMTENASCAPAVTPKHQYDLGLWYKSTTPNTVVTAFRHDTTAGWQYWTDLETLPATAAYQHTTVRTPAVPPNTDRISWGATVYGTGTLVTDDYTMQDTTVPVTGGTCTAGAACTTGSWQVLPFLNPVRSMHAIVLHNGKVLLMAGSGNDPMAFAAGTFSSAVYDPASGKFTQIATPTDMFCSGHVQLPDGRVLIMSGTKAYPAADGSHGYEGLTSSYIFDPVAQTYTRVNDMNDGHWYPSATEMGDGDVMTFGGLKADSSGSVTAELFSNAQQKWLASSQVNQTWSYFGLYPAMILMQDGRLFYSGSHVFGNGTPGTGASIYNYQANTITPVPGLQSKDTRDQSMSVMLPPAQDQRVMVMGGGNIYTNVDAGRQTDLIDLKAASPAYQPGPLLPQGTMSNGAKETGAQGKMYVSSVLLPDGKVFETGGGLHNRTDPVFEASMFDPTTNTFTPGMATDPIPRSYHSASFLLPDGRVMSVGDNPGDGSFNMHVSVYTPPYLLHGAQPKITSVANPMWSYGSSQKVTVDSPIVRAELIRPAAVTHSSDPNQRFVDLPLTVNSGGSVNLNVTSNPNLAPPGYYMLFVVNANGVPSVAQWVHLM</sequence>
<feature type="signal peptide" evidence="2">
    <location>
        <begin position="1"/>
        <end position="31"/>
    </location>
</feature>
<evidence type="ECO:0000259" key="4">
    <source>
        <dbReference type="Pfam" id="PF09118"/>
    </source>
</evidence>
<keyword evidence="1 2" id="KW-0732">Signal</keyword>
<dbReference type="InterPro" id="IPR011043">
    <property type="entry name" value="Gal_Oxase/kelch_b-propeller"/>
</dbReference>
<dbReference type="InterPro" id="IPR037293">
    <property type="entry name" value="Gal_Oxidase_central_sf"/>
</dbReference>
<evidence type="ECO:0000259" key="3">
    <source>
        <dbReference type="Pfam" id="PF07250"/>
    </source>
</evidence>
<dbReference type="Proteomes" id="UP001422759">
    <property type="component" value="Unassembled WGS sequence"/>
</dbReference>
<organism evidence="5 6">
    <name type="scientific">Kitasatospora kazusensis</name>
    <dbReference type="NCBI Taxonomy" id="407974"/>
    <lineage>
        <taxon>Bacteria</taxon>
        <taxon>Bacillati</taxon>
        <taxon>Actinomycetota</taxon>
        <taxon>Actinomycetes</taxon>
        <taxon>Kitasatosporales</taxon>
        <taxon>Streptomycetaceae</taxon>
        <taxon>Kitasatospora</taxon>
    </lineage>
</organism>
<reference evidence="5 6" key="1">
    <citation type="journal article" date="2019" name="Int. J. Syst. Evol. Microbiol.">
        <title>The Global Catalogue of Microorganisms (GCM) 10K type strain sequencing project: providing services to taxonomists for standard genome sequencing and annotation.</title>
        <authorList>
            <consortium name="The Broad Institute Genomics Platform"/>
            <consortium name="The Broad Institute Genome Sequencing Center for Infectious Disease"/>
            <person name="Wu L."/>
            <person name="Ma J."/>
        </authorList>
    </citation>
    <scope>NUCLEOTIDE SEQUENCE [LARGE SCALE GENOMIC DNA]</scope>
    <source>
        <strain evidence="5 6">JCM 14560</strain>
    </source>
</reference>
<dbReference type="InterPro" id="IPR014756">
    <property type="entry name" value="Ig_E-set"/>
</dbReference>
<evidence type="ECO:0000313" key="6">
    <source>
        <dbReference type="Proteomes" id="UP001422759"/>
    </source>
</evidence>
<name>A0ABN2ZZV6_9ACTN</name>
<dbReference type="SUPFAM" id="SSF50965">
    <property type="entry name" value="Galactose oxidase, central domain"/>
    <property type="match status" value="1"/>
</dbReference>
<dbReference type="EMBL" id="BAAANT010000030">
    <property type="protein sequence ID" value="GAA2151027.1"/>
    <property type="molecule type" value="Genomic_DNA"/>
</dbReference>
<feature type="domain" description="Galactose oxidase-like Early set" evidence="4">
    <location>
        <begin position="597"/>
        <end position="689"/>
    </location>
</feature>
<keyword evidence="6" id="KW-1185">Reference proteome</keyword>
<dbReference type="Gene3D" id="2.60.40.10">
    <property type="entry name" value="Immunoglobulins"/>
    <property type="match status" value="1"/>
</dbReference>
<dbReference type="PANTHER" id="PTHR32208">
    <property type="entry name" value="SECRETED PROTEIN-RELATED"/>
    <property type="match status" value="1"/>
</dbReference>